<comment type="caution">
    <text evidence="2">The sequence shown here is derived from an EMBL/GenBank/DDBJ whole genome shotgun (WGS) entry which is preliminary data.</text>
</comment>
<name>A0AAD3S6N7_NEPGR</name>
<sequence>MTHMEAKRFFCQSGGVMENEKRALSRKPLSDCTNIVTTATTSSAALQRNSFSSSKYGTELKPLKPSKFANNRPIGSLKSNFSTGSTYSTINIPSIPVPSNPPALPDSLTDFGGNCEKSGAPVPPNRKHATQTRKDKGKVALGSLITEPSHLSILHSPHFSSSAAPDGSGCQISGSSVAQSQRQAAQNRKDKGKAVLESSIVEPPHLLTLHSSQLPSSAASGGSGCKIYGPPPVQNQRQAMQLSKDKGKAVAGNLSIEPFHLPTSHGRQLPSSLASGGSGCKTPGPPASHSQRRATRKRDDNGKAVSANTIKQSHCSTHCSPQPSSLAGSGTSDNGKLAFLTVHERRRVPESRRHRCEENTLSLSCPPAKRIQDIGDKLDIGRDGQSGLRTDPLPVPKNRPRKKRRHDGSVHALRQDEIEKIRAYYADIDAFELPVELASDSDLD</sequence>
<feature type="region of interest" description="Disordered" evidence="1">
    <location>
        <begin position="212"/>
        <end position="333"/>
    </location>
</feature>
<gene>
    <name evidence="2" type="ORF">Nepgr_006897</name>
</gene>
<evidence type="ECO:0000313" key="3">
    <source>
        <dbReference type="Proteomes" id="UP001279734"/>
    </source>
</evidence>
<feature type="region of interest" description="Disordered" evidence="1">
    <location>
        <begin position="156"/>
        <end position="193"/>
    </location>
</feature>
<feature type="compositionally biased region" description="Polar residues" evidence="1">
    <location>
        <begin position="306"/>
        <end position="333"/>
    </location>
</feature>
<dbReference type="Proteomes" id="UP001279734">
    <property type="component" value="Unassembled WGS sequence"/>
</dbReference>
<reference evidence="2" key="1">
    <citation type="submission" date="2023-05" db="EMBL/GenBank/DDBJ databases">
        <title>Nepenthes gracilis genome sequencing.</title>
        <authorList>
            <person name="Fukushima K."/>
        </authorList>
    </citation>
    <scope>NUCLEOTIDE SEQUENCE</scope>
    <source>
        <strain evidence="2">SING2019-196</strain>
    </source>
</reference>
<protein>
    <submittedName>
        <fullName evidence="2">Uncharacterized protein</fullName>
    </submittedName>
</protein>
<proteinExistence type="predicted"/>
<evidence type="ECO:0000313" key="2">
    <source>
        <dbReference type="EMBL" id="GMH05057.1"/>
    </source>
</evidence>
<feature type="region of interest" description="Disordered" evidence="1">
    <location>
        <begin position="115"/>
        <end position="135"/>
    </location>
</feature>
<dbReference type="PANTHER" id="PTHR35740">
    <property type="entry name" value="OS12G0111700 PROTEIN"/>
    <property type="match status" value="1"/>
</dbReference>
<evidence type="ECO:0000256" key="1">
    <source>
        <dbReference type="SAM" id="MobiDB-lite"/>
    </source>
</evidence>
<dbReference type="AlphaFoldDB" id="A0AAD3S6N7"/>
<dbReference type="EMBL" id="BSYO01000005">
    <property type="protein sequence ID" value="GMH05057.1"/>
    <property type="molecule type" value="Genomic_DNA"/>
</dbReference>
<feature type="compositionally biased region" description="Low complexity" evidence="1">
    <location>
        <begin position="173"/>
        <end position="186"/>
    </location>
</feature>
<organism evidence="2 3">
    <name type="scientific">Nepenthes gracilis</name>
    <name type="common">Slender pitcher plant</name>
    <dbReference type="NCBI Taxonomy" id="150966"/>
    <lineage>
        <taxon>Eukaryota</taxon>
        <taxon>Viridiplantae</taxon>
        <taxon>Streptophyta</taxon>
        <taxon>Embryophyta</taxon>
        <taxon>Tracheophyta</taxon>
        <taxon>Spermatophyta</taxon>
        <taxon>Magnoliopsida</taxon>
        <taxon>eudicotyledons</taxon>
        <taxon>Gunneridae</taxon>
        <taxon>Pentapetalae</taxon>
        <taxon>Caryophyllales</taxon>
        <taxon>Nepenthaceae</taxon>
        <taxon>Nepenthes</taxon>
    </lineage>
</organism>
<accession>A0AAD3S6N7</accession>
<feature type="compositionally biased region" description="Polar residues" evidence="1">
    <location>
        <begin position="265"/>
        <end position="275"/>
    </location>
</feature>
<feature type="region of interest" description="Disordered" evidence="1">
    <location>
        <begin position="378"/>
        <end position="413"/>
    </location>
</feature>
<keyword evidence="3" id="KW-1185">Reference proteome</keyword>
<dbReference type="PANTHER" id="PTHR35740:SF1">
    <property type="entry name" value="OS12G0111700 PROTEIN"/>
    <property type="match status" value="1"/>
</dbReference>